<dbReference type="PANTHER" id="PTHR35005:SF1">
    <property type="entry name" value="2-AMINO-5-FORMYLAMINO-6-RIBOSYLAMINOPYRIMIDIN-4(3H)-ONE 5'-MONOPHOSPHATE DEFORMYLASE"/>
    <property type="match status" value="1"/>
</dbReference>
<dbReference type="AlphaFoldDB" id="A0A256GD51"/>
<dbReference type="Proteomes" id="UP000435957">
    <property type="component" value="Unassembled WGS sequence"/>
</dbReference>
<comment type="cofactor">
    <cofactor evidence="1">
        <name>Zn(2+)</name>
        <dbReference type="ChEBI" id="CHEBI:29105"/>
    </cofactor>
</comment>
<dbReference type="Pfam" id="PF02633">
    <property type="entry name" value="Creatininase"/>
    <property type="match status" value="1"/>
</dbReference>
<evidence type="ECO:0000256" key="5">
    <source>
        <dbReference type="ARBA" id="ARBA00024029"/>
    </source>
</evidence>
<keyword evidence="9" id="KW-1185">Reference proteome</keyword>
<keyword evidence="2" id="KW-0479">Metal-binding</keyword>
<evidence type="ECO:0000256" key="4">
    <source>
        <dbReference type="ARBA" id="ARBA00022833"/>
    </source>
</evidence>
<dbReference type="InterPro" id="IPR024087">
    <property type="entry name" value="Creatininase-like_sf"/>
</dbReference>
<reference evidence="6 9" key="2">
    <citation type="submission" date="2019-09" db="EMBL/GenBank/DDBJ databases">
        <title>Taxonomic organization of the family Brucellaceae based on a phylogenomic approach.</title>
        <authorList>
            <person name="Leclercq S."/>
            <person name="Cloeckaert A."/>
            <person name="Zygmunt M.S."/>
        </authorList>
    </citation>
    <scope>NUCLEOTIDE SEQUENCE [LARGE SCALE GENOMIC DNA]</scope>
    <source>
        <strain evidence="6 9">LUP23</strain>
    </source>
</reference>
<comment type="caution">
    <text evidence="7">The sequence shown here is derived from an EMBL/GenBank/DDBJ whole genome shotgun (WGS) entry which is preliminary data.</text>
</comment>
<dbReference type="GO" id="GO:0046872">
    <property type="term" value="F:metal ion binding"/>
    <property type="evidence" value="ECO:0007669"/>
    <property type="project" value="UniProtKB-KW"/>
</dbReference>
<dbReference type="GO" id="GO:0016811">
    <property type="term" value="F:hydrolase activity, acting on carbon-nitrogen (but not peptide) bonds, in linear amides"/>
    <property type="evidence" value="ECO:0007669"/>
    <property type="project" value="TreeGrafter"/>
</dbReference>
<dbReference type="PANTHER" id="PTHR35005">
    <property type="entry name" value="3-DEHYDRO-SCYLLO-INOSOSE HYDROLASE"/>
    <property type="match status" value="1"/>
</dbReference>
<dbReference type="EMBL" id="NNRN01000059">
    <property type="protein sequence ID" value="OYR25033.1"/>
    <property type="molecule type" value="Genomic_DNA"/>
</dbReference>
<accession>A0A256GD51</accession>
<dbReference type="Gene3D" id="3.40.50.10310">
    <property type="entry name" value="Creatininase"/>
    <property type="match status" value="1"/>
</dbReference>
<evidence type="ECO:0000256" key="3">
    <source>
        <dbReference type="ARBA" id="ARBA00022801"/>
    </source>
</evidence>
<sequence length="283" mass="30780">MSVAKRFYWEERTTLEFDELAAQDSIAILPVAATEQHGPHLSVATDSAIGRGMLECLRERIPGDISVSVLPLQAVGKSNEHHLAPGTLTLPTEALIASWLSLGECVHRAGLRKMLIVNSHGGNNPVMDIVARELRVKLTMLVVTTQWNRFGFPDGAIDDTERRYGVHAGKAETSLMLHFRPDLVRMSNLKNFVSASASLEESFTHLRATAQHNMAWLIHDLNPDGAVGNAAAGTAAVGKAIAEHQVDGLVELLRDMKEFDLDRLVRTLPGSSAATLSQARLIA</sequence>
<dbReference type="Proteomes" id="UP000216363">
    <property type="component" value="Unassembled WGS sequence"/>
</dbReference>
<keyword evidence="3 7" id="KW-0378">Hydrolase</keyword>
<evidence type="ECO:0000313" key="9">
    <source>
        <dbReference type="Proteomes" id="UP000435957"/>
    </source>
</evidence>
<dbReference type="EMBL" id="WBWF01000019">
    <property type="protein sequence ID" value="KAB2701991.1"/>
    <property type="molecule type" value="Genomic_DNA"/>
</dbReference>
<evidence type="ECO:0000256" key="1">
    <source>
        <dbReference type="ARBA" id="ARBA00001947"/>
    </source>
</evidence>
<protein>
    <submittedName>
        <fullName evidence="6">Creatininase family protein</fullName>
    </submittedName>
    <submittedName>
        <fullName evidence="7">Creatinine amidohydrolase family protein</fullName>
    </submittedName>
</protein>
<name>A0A256GD51_9HYPH</name>
<evidence type="ECO:0000313" key="7">
    <source>
        <dbReference type="EMBL" id="OYR25033.1"/>
    </source>
</evidence>
<evidence type="ECO:0000313" key="6">
    <source>
        <dbReference type="EMBL" id="KAB2701991.1"/>
    </source>
</evidence>
<evidence type="ECO:0000256" key="2">
    <source>
        <dbReference type="ARBA" id="ARBA00022723"/>
    </source>
</evidence>
<organism evidence="7 8">
    <name type="scientific">Brucella lupini</name>
    <dbReference type="NCBI Taxonomy" id="255457"/>
    <lineage>
        <taxon>Bacteria</taxon>
        <taxon>Pseudomonadati</taxon>
        <taxon>Pseudomonadota</taxon>
        <taxon>Alphaproteobacteria</taxon>
        <taxon>Hyphomicrobiales</taxon>
        <taxon>Brucellaceae</taxon>
        <taxon>Brucella/Ochrobactrum group</taxon>
        <taxon>Brucella</taxon>
    </lineage>
</organism>
<gene>
    <name evidence="7" type="ORF">CES86_4418</name>
    <name evidence="6" type="ORF">F9L03_20455</name>
</gene>
<evidence type="ECO:0000313" key="8">
    <source>
        <dbReference type="Proteomes" id="UP000216363"/>
    </source>
</evidence>
<keyword evidence="4" id="KW-0862">Zinc</keyword>
<reference evidence="7 8" key="1">
    <citation type="submission" date="2017-07" db="EMBL/GenBank/DDBJ databases">
        <title>Draft genome of Ochrobactrum lupini type strain LUP21.</title>
        <authorList>
            <person name="Krzyzanowska D.M."/>
            <person name="Jafra S."/>
        </authorList>
    </citation>
    <scope>NUCLEOTIDE SEQUENCE [LARGE SCALE GENOMIC DNA]</scope>
    <source>
        <strain evidence="7 8">LUP21</strain>
    </source>
</reference>
<dbReference type="SUPFAM" id="SSF102215">
    <property type="entry name" value="Creatininase"/>
    <property type="match status" value="1"/>
</dbReference>
<dbReference type="GO" id="GO:0009231">
    <property type="term" value="P:riboflavin biosynthetic process"/>
    <property type="evidence" value="ECO:0007669"/>
    <property type="project" value="TreeGrafter"/>
</dbReference>
<dbReference type="InterPro" id="IPR003785">
    <property type="entry name" value="Creatininase/forma_Hydrolase"/>
</dbReference>
<comment type="similarity">
    <text evidence="5">Belongs to the creatininase superfamily.</text>
</comment>
<dbReference type="RefSeq" id="WP_052820759.1">
    <property type="nucleotide sequence ID" value="NZ_JBHEEP010000019.1"/>
</dbReference>
<proteinExistence type="inferred from homology"/>